<name>A0A0F9K500_9ZZZZ</name>
<feature type="transmembrane region" description="Helical" evidence="1">
    <location>
        <begin position="6"/>
        <end position="27"/>
    </location>
</feature>
<reference evidence="2" key="1">
    <citation type="journal article" date="2015" name="Nature">
        <title>Complex archaea that bridge the gap between prokaryotes and eukaryotes.</title>
        <authorList>
            <person name="Spang A."/>
            <person name="Saw J.H."/>
            <person name="Jorgensen S.L."/>
            <person name="Zaremba-Niedzwiedzka K."/>
            <person name="Martijn J."/>
            <person name="Lind A.E."/>
            <person name="van Eijk R."/>
            <person name="Schleper C."/>
            <person name="Guy L."/>
            <person name="Ettema T.J."/>
        </authorList>
    </citation>
    <scope>NUCLEOTIDE SEQUENCE</scope>
</reference>
<organism evidence="2">
    <name type="scientific">marine sediment metagenome</name>
    <dbReference type="NCBI Taxonomy" id="412755"/>
    <lineage>
        <taxon>unclassified sequences</taxon>
        <taxon>metagenomes</taxon>
        <taxon>ecological metagenomes</taxon>
    </lineage>
</organism>
<gene>
    <name evidence="2" type="ORF">LCGC14_1678710</name>
</gene>
<accession>A0A0F9K500</accession>
<dbReference type="EMBL" id="LAZR01014518">
    <property type="protein sequence ID" value="KKM17148.1"/>
    <property type="molecule type" value="Genomic_DNA"/>
</dbReference>
<evidence type="ECO:0000256" key="1">
    <source>
        <dbReference type="SAM" id="Phobius"/>
    </source>
</evidence>
<keyword evidence="1" id="KW-0812">Transmembrane</keyword>
<evidence type="ECO:0000313" key="2">
    <source>
        <dbReference type="EMBL" id="KKM17148.1"/>
    </source>
</evidence>
<comment type="caution">
    <text evidence="2">The sequence shown here is derived from an EMBL/GenBank/DDBJ whole genome shotgun (WGS) entry which is preliminary data.</text>
</comment>
<proteinExistence type="predicted"/>
<keyword evidence="1" id="KW-0472">Membrane</keyword>
<sequence length="33" mass="3552">MYNYGGGTTVIIAILFLIAIGEVGSYFSRKAII</sequence>
<dbReference type="AlphaFoldDB" id="A0A0F9K500"/>
<protein>
    <submittedName>
        <fullName evidence="2">Uncharacterized protein</fullName>
    </submittedName>
</protein>
<keyword evidence="1" id="KW-1133">Transmembrane helix</keyword>